<dbReference type="Proteomes" id="UP000009887">
    <property type="component" value="Unassembled WGS sequence"/>
</dbReference>
<accession>K9D074</accession>
<name>K9D074_SPHYA</name>
<evidence type="ECO:0000313" key="1">
    <source>
        <dbReference type="EMBL" id="EKU72357.1"/>
    </source>
</evidence>
<dbReference type="RefSeq" id="WP_004213333.1">
    <property type="nucleotide sequence ID" value="NZ_JH992906.1"/>
</dbReference>
<reference evidence="1 2" key="1">
    <citation type="submission" date="2012-09" db="EMBL/GenBank/DDBJ databases">
        <title>The Genome Sequence of Sphingobium yanoikuyae ATCC 51230.</title>
        <authorList>
            <consortium name="The Broad Institute Genome Sequencing Platform"/>
            <person name="Earl A."/>
            <person name="Ward D."/>
            <person name="Feldgarden M."/>
            <person name="Gevers D."/>
            <person name="Huys G."/>
            <person name="Walker B."/>
            <person name="Young S.K."/>
            <person name="Zeng Q."/>
            <person name="Gargeya S."/>
            <person name="Fitzgerald M."/>
            <person name="Haas B."/>
            <person name="Abouelleil A."/>
            <person name="Alvarado L."/>
            <person name="Arachchi H.M."/>
            <person name="Berlin A.M."/>
            <person name="Chapman S.B."/>
            <person name="Goldberg J."/>
            <person name="Griggs A."/>
            <person name="Gujja S."/>
            <person name="Hansen M."/>
            <person name="Howarth C."/>
            <person name="Imamovic A."/>
            <person name="Larimer J."/>
            <person name="McCowen C."/>
            <person name="Montmayeur A."/>
            <person name="Murphy C."/>
            <person name="Neiman D."/>
            <person name="Pearson M."/>
            <person name="Priest M."/>
            <person name="Roberts A."/>
            <person name="Saif S."/>
            <person name="Shea T."/>
            <person name="Sisk P."/>
            <person name="Sykes S."/>
            <person name="Wortman J."/>
            <person name="Nusbaum C."/>
            <person name="Birren B."/>
        </authorList>
    </citation>
    <scope>NUCLEOTIDE SEQUENCE [LARGE SCALE GENOMIC DNA]</scope>
    <source>
        <strain evidence="1 2">ATCC 51230</strain>
    </source>
</reference>
<dbReference type="AlphaFoldDB" id="K9D074"/>
<gene>
    <name evidence="1" type="ORF">HMPREF9718_05000</name>
</gene>
<keyword evidence="2" id="KW-1185">Reference proteome</keyword>
<proteinExistence type="predicted"/>
<evidence type="ECO:0000313" key="2">
    <source>
        <dbReference type="Proteomes" id="UP000009887"/>
    </source>
</evidence>
<comment type="caution">
    <text evidence="1">The sequence shown here is derived from an EMBL/GenBank/DDBJ whole genome shotgun (WGS) entry which is preliminary data.</text>
</comment>
<protein>
    <submittedName>
        <fullName evidence="1">Uncharacterized protein</fullName>
    </submittedName>
</protein>
<dbReference type="EMBL" id="AGZU01000022">
    <property type="protein sequence ID" value="EKU72357.1"/>
    <property type="molecule type" value="Genomic_DNA"/>
</dbReference>
<dbReference type="PATRIC" id="fig|883163.3.peg.5023"/>
<dbReference type="HOGENOM" id="CLU_1874131_0_0_5"/>
<organism evidence="1 2">
    <name type="scientific">Sphingobium yanoikuyae ATCC 51230</name>
    <dbReference type="NCBI Taxonomy" id="883163"/>
    <lineage>
        <taxon>Bacteria</taxon>
        <taxon>Pseudomonadati</taxon>
        <taxon>Pseudomonadota</taxon>
        <taxon>Alphaproteobacteria</taxon>
        <taxon>Sphingomonadales</taxon>
        <taxon>Sphingomonadaceae</taxon>
        <taxon>Sphingobium</taxon>
    </lineage>
</organism>
<sequence length="136" mass="14429">MTDKTALRGRAVALMAEALDLLDRAGEDAAAIYLQQAHDIAARLTALRADDAADPDRRAQERATSLDPALVKAIGGALAVVSALLEKSGIATTDDFAQALGIYATVSKNENEDEGLALAYWAATLRDVAEYRRDKG</sequence>